<dbReference type="InterPro" id="IPR019757">
    <property type="entry name" value="Pept_S26A_signal_pept_1_Lys-AS"/>
</dbReference>
<keyword evidence="7" id="KW-1133">Transmembrane helix</keyword>
<feature type="transmembrane region" description="Helical" evidence="7">
    <location>
        <begin position="16"/>
        <end position="33"/>
    </location>
</feature>
<evidence type="ECO:0000256" key="6">
    <source>
        <dbReference type="PIRSR" id="PIRSR600223-1"/>
    </source>
</evidence>
<comment type="caution">
    <text evidence="10">The sequence shown here is derived from an EMBL/GenBank/DDBJ whole genome shotgun (WGS) entry which is preliminary data.</text>
</comment>
<dbReference type="NCBIfam" id="TIGR02227">
    <property type="entry name" value="sigpep_I_bact"/>
    <property type="match status" value="1"/>
</dbReference>
<dbReference type="InterPro" id="IPR036286">
    <property type="entry name" value="LexA/Signal_pep-like_sf"/>
</dbReference>
<evidence type="ECO:0000256" key="5">
    <source>
        <dbReference type="ARBA" id="ARBA00022801"/>
    </source>
</evidence>
<dbReference type="CDD" id="cd06530">
    <property type="entry name" value="S26_SPase_I"/>
    <property type="match status" value="1"/>
</dbReference>
<dbReference type="PANTHER" id="PTHR43390:SF1">
    <property type="entry name" value="CHLOROPLAST PROCESSING PEPTIDASE"/>
    <property type="match status" value="1"/>
</dbReference>
<keyword evidence="4 7" id="KW-0645">Protease</keyword>
<dbReference type="PROSITE" id="PS00761">
    <property type="entry name" value="SPASE_I_3"/>
    <property type="match status" value="1"/>
</dbReference>
<dbReference type="PRINTS" id="PR00727">
    <property type="entry name" value="LEADERPTASE"/>
</dbReference>
<feature type="active site" evidence="6">
    <location>
        <position position="60"/>
    </location>
</feature>
<keyword evidence="5 7" id="KW-0378">Hydrolase</keyword>
<dbReference type="InterPro" id="IPR000223">
    <property type="entry name" value="Pept_S26A_signal_pept_1"/>
</dbReference>
<feature type="active site" evidence="6">
    <location>
        <position position="103"/>
    </location>
</feature>
<dbReference type="GO" id="GO:0006465">
    <property type="term" value="P:signal peptide processing"/>
    <property type="evidence" value="ECO:0007669"/>
    <property type="project" value="InterPro"/>
</dbReference>
<dbReference type="Gene3D" id="2.10.109.10">
    <property type="entry name" value="Umud Fragment, subunit A"/>
    <property type="match status" value="1"/>
</dbReference>
<feature type="domain" description="Peptidase S26" evidence="9">
    <location>
        <begin position="31"/>
        <end position="187"/>
    </location>
</feature>
<dbReference type="SUPFAM" id="SSF51306">
    <property type="entry name" value="LexA/Signal peptidase"/>
    <property type="match status" value="1"/>
</dbReference>
<evidence type="ECO:0000259" key="9">
    <source>
        <dbReference type="Pfam" id="PF10502"/>
    </source>
</evidence>
<protein>
    <recommendedName>
        <fullName evidence="3 7">Signal peptidase I</fullName>
        <ecNumber evidence="3 7">3.4.21.89</ecNumber>
    </recommendedName>
</protein>
<evidence type="ECO:0000256" key="7">
    <source>
        <dbReference type="RuleBase" id="RU003993"/>
    </source>
</evidence>
<evidence type="ECO:0000256" key="3">
    <source>
        <dbReference type="ARBA" id="ARBA00013208"/>
    </source>
</evidence>
<reference evidence="10 11" key="1">
    <citation type="journal article" date="2016" name="Nat. Commun.">
        <title>Thousands of microbial genomes shed light on interconnected biogeochemical processes in an aquifer system.</title>
        <authorList>
            <person name="Anantharaman K."/>
            <person name="Brown C.T."/>
            <person name="Hug L.A."/>
            <person name="Sharon I."/>
            <person name="Castelle C.J."/>
            <person name="Probst A.J."/>
            <person name="Thomas B.C."/>
            <person name="Singh A."/>
            <person name="Wilkins M.J."/>
            <person name="Karaoz U."/>
            <person name="Brodie E.L."/>
            <person name="Williams K.H."/>
            <person name="Hubbard S.S."/>
            <person name="Banfield J.F."/>
        </authorList>
    </citation>
    <scope>NUCLEOTIDE SEQUENCE [LARGE SCALE GENOMIC DNA]</scope>
</reference>
<dbReference type="Pfam" id="PF10502">
    <property type="entry name" value="Peptidase_S26"/>
    <property type="match status" value="1"/>
</dbReference>
<dbReference type="InterPro" id="IPR019758">
    <property type="entry name" value="Pept_S26A_signal_pept_1_CS"/>
</dbReference>
<dbReference type="PANTHER" id="PTHR43390">
    <property type="entry name" value="SIGNAL PEPTIDASE I"/>
    <property type="match status" value="1"/>
</dbReference>
<dbReference type="EC" id="3.4.21.89" evidence="3 7"/>
<dbReference type="PROSITE" id="PS00760">
    <property type="entry name" value="SPASE_I_2"/>
    <property type="match status" value="1"/>
</dbReference>
<accession>A0A1F4PNW8</accession>
<evidence type="ECO:0000256" key="2">
    <source>
        <dbReference type="ARBA" id="ARBA00009370"/>
    </source>
</evidence>
<keyword evidence="7" id="KW-0812">Transmembrane</keyword>
<gene>
    <name evidence="10" type="ORF">A2994_01690</name>
</gene>
<dbReference type="Proteomes" id="UP000179010">
    <property type="component" value="Unassembled WGS sequence"/>
</dbReference>
<dbReference type="GO" id="GO:0009003">
    <property type="term" value="F:signal peptidase activity"/>
    <property type="evidence" value="ECO:0007669"/>
    <property type="project" value="UniProtKB-EC"/>
</dbReference>
<comment type="similarity">
    <text evidence="2 8">Belongs to the peptidase S26 family.</text>
</comment>
<evidence type="ECO:0000313" key="11">
    <source>
        <dbReference type="Proteomes" id="UP000179010"/>
    </source>
</evidence>
<comment type="subcellular location">
    <subcellularLocation>
        <location evidence="8">Membrane</location>
        <topology evidence="8">Single-pass type II membrane protein</topology>
    </subcellularLocation>
</comment>
<dbReference type="EMBL" id="METE01000004">
    <property type="protein sequence ID" value="OGB85325.1"/>
    <property type="molecule type" value="Genomic_DNA"/>
</dbReference>
<name>A0A1F4PNW8_UNCK3</name>
<dbReference type="GO" id="GO:0016020">
    <property type="term" value="C:membrane"/>
    <property type="evidence" value="ECO:0007669"/>
    <property type="project" value="UniProtKB-SubCell"/>
</dbReference>
<evidence type="ECO:0000256" key="4">
    <source>
        <dbReference type="ARBA" id="ARBA00022670"/>
    </source>
</evidence>
<evidence type="ECO:0000313" key="10">
    <source>
        <dbReference type="EMBL" id="OGB85325.1"/>
    </source>
</evidence>
<sequence length="205" mass="23559">MHAQSDSATRSRQPRNIVLAVFVSIVIFIYDVFKTVTTVLGVAFLIRFFLIQPFYVSGQSMDPTFEDNQYIIVDQVSYRFHQPDRGDVVVFRYPKNPAFSFIKRIIGLPGETVLVHNGEVTIFNKQYPDGTKLTEPYIPYQTSGEVRLQLKSNEFFVLGDNRPNSSDSRSWGILNRSFMIGKVWVVLYPFDQFKTVHTPIYGKGL</sequence>
<comment type="catalytic activity">
    <reaction evidence="1 7">
        <text>Cleavage of hydrophobic, N-terminal signal or leader sequences from secreted and periplasmic proteins.</text>
        <dbReference type="EC" id="3.4.21.89"/>
    </reaction>
</comment>
<dbReference type="PROSITE" id="PS00501">
    <property type="entry name" value="SPASE_I_1"/>
    <property type="match status" value="1"/>
</dbReference>
<dbReference type="InterPro" id="IPR019533">
    <property type="entry name" value="Peptidase_S26"/>
</dbReference>
<keyword evidence="7" id="KW-0472">Membrane</keyword>
<proteinExistence type="inferred from homology"/>
<organism evidence="10 11">
    <name type="scientific">candidate division Kazan bacterium RIFCSPLOWO2_01_FULL_48_13</name>
    <dbReference type="NCBI Taxonomy" id="1798539"/>
    <lineage>
        <taxon>Bacteria</taxon>
        <taxon>Bacteria division Kazan-3B-28</taxon>
    </lineage>
</organism>
<dbReference type="GO" id="GO:0004252">
    <property type="term" value="F:serine-type endopeptidase activity"/>
    <property type="evidence" value="ECO:0007669"/>
    <property type="project" value="InterPro"/>
</dbReference>
<evidence type="ECO:0000256" key="8">
    <source>
        <dbReference type="RuleBase" id="RU362042"/>
    </source>
</evidence>
<dbReference type="InterPro" id="IPR019756">
    <property type="entry name" value="Pept_S26A_signal_pept_1_Ser-AS"/>
</dbReference>
<dbReference type="AlphaFoldDB" id="A0A1F4PNW8"/>
<dbReference type="STRING" id="1798539.A2994_01690"/>
<evidence type="ECO:0000256" key="1">
    <source>
        <dbReference type="ARBA" id="ARBA00000677"/>
    </source>
</evidence>